<dbReference type="AlphaFoldDB" id="A0A1F6DH27"/>
<proteinExistence type="predicted"/>
<organism evidence="1 2">
    <name type="scientific">Candidatus Kaiserbacteria bacterium RIFCSPHIGHO2_01_FULL_56_24</name>
    <dbReference type="NCBI Taxonomy" id="1798487"/>
    <lineage>
        <taxon>Bacteria</taxon>
        <taxon>Candidatus Kaiseribacteriota</taxon>
    </lineage>
</organism>
<reference evidence="1 2" key="1">
    <citation type="journal article" date="2016" name="Nat. Commun.">
        <title>Thousands of microbial genomes shed light on interconnected biogeochemical processes in an aquifer system.</title>
        <authorList>
            <person name="Anantharaman K."/>
            <person name="Brown C.T."/>
            <person name="Hug L.A."/>
            <person name="Sharon I."/>
            <person name="Castelle C.J."/>
            <person name="Probst A.J."/>
            <person name="Thomas B.C."/>
            <person name="Singh A."/>
            <person name="Wilkins M.J."/>
            <person name="Karaoz U."/>
            <person name="Brodie E.L."/>
            <person name="Williams K.H."/>
            <person name="Hubbard S.S."/>
            <person name="Banfield J.F."/>
        </authorList>
    </citation>
    <scope>NUCLEOTIDE SEQUENCE [LARGE SCALE GENOMIC DNA]</scope>
</reference>
<accession>A0A1F6DH27</accession>
<protein>
    <recommendedName>
        <fullName evidence="3">Lipoprotein</fullName>
    </recommendedName>
</protein>
<gene>
    <name evidence="1" type="ORF">A2765_01410</name>
</gene>
<evidence type="ECO:0000313" key="1">
    <source>
        <dbReference type="EMBL" id="OGG60754.1"/>
    </source>
</evidence>
<name>A0A1F6DH27_9BACT</name>
<comment type="caution">
    <text evidence="1">The sequence shown here is derived from an EMBL/GenBank/DDBJ whole genome shotgun (WGS) entry which is preliminary data.</text>
</comment>
<sequence length="177" mass="19519">MKAQMLIVAVALFLGGCFTSEYDLYSADGGVKMPFEAGVYRCTVIDIAEHDDDITVTEKDGTYVYQHRTSGTGMTTLLAFHRVSETRYIVVITLSGEEANAQHTYGFAEVRDRTLQLLDFHPGRVQAVGEETGVRIFRSASEDPEQRLGGTPEQQRAFLSALALERGTPVFACTSKK</sequence>
<dbReference type="PROSITE" id="PS51257">
    <property type="entry name" value="PROKAR_LIPOPROTEIN"/>
    <property type="match status" value="1"/>
</dbReference>
<dbReference type="EMBL" id="MFLA01000001">
    <property type="protein sequence ID" value="OGG60754.1"/>
    <property type="molecule type" value="Genomic_DNA"/>
</dbReference>
<evidence type="ECO:0000313" key="2">
    <source>
        <dbReference type="Proteomes" id="UP000176377"/>
    </source>
</evidence>
<evidence type="ECO:0008006" key="3">
    <source>
        <dbReference type="Google" id="ProtNLM"/>
    </source>
</evidence>
<dbReference type="Proteomes" id="UP000176377">
    <property type="component" value="Unassembled WGS sequence"/>
</dbReference>